<dbReference type="Proteomes" id="UP000183832">
    <property type="component" value="Unassembled WGS sequence"/>
</dbReference>
<proteinExistence type="predicted"/>
<sequence>MAFGLTSILRIHFPFNELPKPKLYLVPFFKWGFKKCLQLFMPYRWSPTKQPPTQQQQQNNHQR</sequence>
<dbReference type="AlphaFoldDB" id="A0A1J1IPG4"/>
<dbReference type="EMBL" id="CVRI01000055">
    <property type="protein sequence ID" value="CRL01618.1"/>
    <property type="molecule type" value="Genomic_DNA"/>
</dbReference>
<keyword evidence="2" id="KW-1185">Reference proteome</keyword>
<organism evidence="1 2">
    <name type="scientific">Clunio marinus</name>
    <dbReference type="NCBI Taxonomy" id="568069"/>
    <lineage>
        <taxon>Eukaryota</taxon>
        <taxon>Metazoa</taxon>
        <taxon>Ecdysozoa</taxon>
        <taxon>Arthropoda</taxon>
        <taxon>Hexapoda</taxon>
        <taxon>Insecta</taxon>
        <taxon>Pterygota</taxon>
        <taxon>Neoptera</taxon>
        <taxon>Endopterygota</taxon>
        <taxon>Diptera</taxon>
        <taxon>Nematocera</taxon>
        <taxon>Chironomoidea</taxon>
        <taxon>Chironomidae</taxon>
        <taxon>Clunio</taxon>
    </lineage>
</organism>
<protein>
    <submittedName>
        <fullName evidence="1">CLUMA_CG014647, isoform A</fullName>
    </submittedName>
</protein>
<accession>A0A1J1IPG4</accession>
<evidence type="ECO:0000313" key="2">
    <source>
        <dbReference type="Proteomes" id="UP000183832"/>
    </source>
</evidence>
<reference evidence="1 2" key="1">
    <citation type="submission" date="2015-04" db="EMBL/GenBank/DDBJ databases">
        <authorList>
            <person name="Syromyatnikov M.Y."/>
            <person name="Popov V.N."/>
        </authorList>
    </citation>
    <scope>NUCLEOTIDE SEQUENCE [LARGE SCALE GENOMIC DNA]</scope>
</reference>
<evidence type="ECO:0000313" key="1">
    <source>
        <dbReference type="EMBL" id="CRL01618.1"/>
    </source>
</evidence>
<name>A0A1J1IPG4_9DIPT</name>
<gene>
    <name evidence="1" type="ORF">CLUMA_CG014647</name>
</gene>